<dbReference type="RefSeq" id="WP_115936682.1">
    <property type="nucleotide sequence ID" value="NZ_QRDW01000004.1"/>
</dbReference>
<dbReference type="InterPro" id="IPR004360">
    <property type="entry name" value="Glyas_Fos-R_dOase_dom"/>
</dbReference>
<dbReference type="Gene3D" id="3.10.180.10">
    <property type="entry name" value="2,3-Dihydroxybiphenyl 1,2-Dioxygenase, domain 1"/>
    <property type="match status" value="1"/>
</dbReference>
<dbReference type="GO" id="GO:0016829">
    <property type="term" value="F:lyase activity"/>
    <property type="evidence" value="ECO:0007669"/>
    <property type="project" value="UniProtKB-KW"/>
</dbReference>
<accession>A0A3D9HN22</accession>
<keyword evidence="2" id="KW-0560">Oxidoreductase</keyword>
<keyword evidence="3" id="KW-1185">Reference proteome</keyword>
<dbReference type="PANTHER" id="PTHR21366:SF14">
    <property type="entry name" value="GLYOXALASE DOMAIN-CONTAINING PROTEIN 5"/>
    <property type="match status" value="1"/>
</dbReference>
<dbReference type="InterPro" id="IPR050383">
    <property type="entry name" value="GlyoxalaseI/FosfomycinResist"/>
</dbReference>
<gene>
    <name evidence="2" type="ORF">DFP90_104165</name>
</gene>
<evidence type="ECO:0000313" key="2">
    <source>
        <dbReference type="EMBL" id="RED50893.1"/>
    </source>
</evidence>
<dbReference type="InterPro" id="IPR029068">
    <property type="entry name" value="Glyas_Bleomycin-R_OHBP_Dase"/>
</dbReference>
<dbReference type="InterPro" id="IPR037523">
    <property type="entry name" value="VOC_core"/>
</dbReference>
<dbReference type="PROSITE" id="PS51819">
    <property type="entry name" value="VOC"/>
    <property type="match status" value="1"/>
</dbReference>
<organism evidence="2 3">
    <name type="scientific">Aestuariispira insulae</name>
    <dbReference type="NCBI Taxonomy" id="1461337"/>
    <lineage>
        <taxon>Bacteria</taxon>
        <taxon>Pseudomonadati</taxon>
        <taxon>Pseudomonadota</taxon>
        <taxon>Alphaproteobacteria</taxon>
        <taxon>Rhodospirillales</taxon>
        <taxon>Kiloniellaceae</taxon>
        <taxon>Aestuariispira</taxon>
    </lineage>
</organism>
<dbReference type="AlphaFoldDB" id="A0A3D9HN22"/>
<name>A0A3D9HN22_9PROT</name>
<protein>
    <submittedName>
        <fullName evidence="2">Catechol 2,3-dioxygenase-like lactoylglutathione lyase family enzyme</fullName>
    </submittedName>
</protein>
<sequence length="130" mass="14208">MAIKVTHLDHFVLTVADIDRTCDFYQSVFGMRREDFGEGRTCLVFGSQKINLHLVGKELEPKARAAGPGTGDICLITQASADEIGRHLSAFDVEIIDGPVLRTGAQGPITSYYFRDPDGNLLELSCYGDA</sequence>
<keyword evidence="2" id="KW-0223">Dioxygenase</keyword>
<dbReference type="Pfam" id="PF00903">
    <property type="entry name" value="Glyoxalase"/>
    <property type="match status" value="1"/>
</dbReference>
<feature type="domain" description="VOC" evidence="1">
    <location>
        <begin position="7"/>
        <end position="127"/>
    </location>
</feature>
<proteinExistence type="predicted"/>
<dbReference type="GO" id="GO:0051213">
    <property type="term" value="F:dioxygenase activity"/>
    <property type="evidence" value="ECO:0007669"/>
    <property type="project" value="UniProtKB-KW"/>
</dbReference>
<dbReference type="EMBL" id="QRDW01000004">
    <property type="protein sequence ID" value="RED50893.1"/>
    <property type="molecule type" value="Genomic_DNA"/>
</dbReference>
<dbReference type="Proteomes" id="UP000256845">
    <property type="component" value="Unassembled WGS sequence"/>
</dbReference>
<reference evidence="2 3" key="1">
    <citation type="submission" date="2018-07" db="EMBL/GenBank/DDBJ databases">
        <title>Genomic Encyclopedia of Type Strains, Phase III (KMG-III): the genomes of soil and plant-associated and newly described type strains.</title>
        <authorList>
            <person name="Whitman W."/>
        </authorList>
    </citation>
    <scope>NUCLEOTIDE SEQUENCE [LARGE SCALE GENOMIC DNA]</scope>
    <source>
        <strain evidence="2 3">CECT 8488</strain>
    </source>
</reference>
<comment type="caution">
    <text evidence="2">The sequence shown here is derived from an EMBL/GenBank/DDBJ whole genome shotgun (WGS) entry which is preliminary data.</text>
</comment>
<evidence type="ECO:0000313" key="3">
    <source>
        <dbReference type="Proteomes" id="UP000256845"/>
    </source>
</evidence>
<dbReference type="SUPFAM" id="SSF54593">
    <property type="entry name" value="Glyoxalase/Bleomycin resistance protein/Dihydroxybiphenyl dioxygenase"/>
    <property type="match status" value="1"/>
</dbReference>
<keyword evidence="2" id="KW-0456">Lyase</keyword>
<dbReference type="CDD" id="cd07253">
    <property type="entry name" value="GLOD5"/>
    <property type="match status" value="1"/>
</dbReference>
<dbReference type="PANTHER" id="PTHR21366">
    <property type="entry name" value="GLYOXALASE FAMILY PROTEIN"/>
    <property type="match status" value="1"/>
</dbReference>
<dbReference type="OrthoDB" id="9812656at2"/>
<evidence type="ECO:0000259" key="1">
    <source>
        <dbReference type="PROSITE" id="PS51819"/>
    </source>
</evidence>